<dbReference type="RefSeq" id="WP_307295757.1">
    <property type="nucleotide sequence ID" value="NZ_JAUSXV010000001.1"/>
</dbReference>
<feature type="region of interest" description="Disordered" evidence="1">
    <location>
        <begin position="90"/>
        <end position="112"/>
    </location>
</feature>
<dbReference type="EMBL" id="JAUSXV010000001">
    <property type="protein sequence ID" value="MDQ0647727.1"/>
    <property type="molecule type" value="Genomic_DNA"/>
</dbReference>
<reference evidence="2 3" key="1">
    <citation type="submission" date="2023-07" db="EMBL/GenBank/DDBJ databases">
        <title>Comparative genomics of wheat-associated soil bacteria to identify genetic determinants of phenazine resistance.</title>
        <authorList>
            <person name="Mouncey N."/>
        </authorList>
    </citation>
    <scope>NUCLEOTIDE SEQUENCE [LARGE SCALE GENOMIC DNA]</scope>
    <source>
        <strain evidence="2 3">W4I9-1</strain>
    </source>
</reference>
<proteinExistence type="predicted"/>
<comment type="caution">
    <text evidence="2">The sequence shown here is derived from an EMBL/GenBank/DDBJ whole genome shotgun (WGS) entry which is preliminary data.</text>
</comment>
<dbReference type="Proteomes" id="UP001244427">
    <property type="component" value="Unassembled WGS sequence"/>
</dbReference>
<gene>
    <name evidence="2" type="ORF">QFZ53_001923</name>
</gene>
<dbReference type="InterPro" id="IPR036894">
    <property type="entry name" value="YbaB-like_sf"/>
</dbReference>
<evidence type="ECO:0000313" key="2">
    <source>
        <dbReference type="EMBL" id="MDQ0647727.1"/>
    </source>
</evidence>
<evidence type="ECO:0000256" key="1">
    <source>
        <dbReference type="SAM" id="MobiDB-lite"/>
    </source>
</evidence>
<dbReference type="AlphaFoldDB" id="A0AAW8EXK5"/>
<name>A0AAW8EXK5_9MICO</name>
<keyword evidence="3" id="KW-1185">Reference proteome</keyword>
<sequence>MHTDDLATVLASGYATLKEARAVETPQPAVGTRGQDRAGHVEVAVDGHGLLTGVVFSDGIDELRPAELESALLEALQSAHDATGRTRVRSLPEIGNSEVSSQARRILGMEDD</sequence>
<evidence type="ECO:0000313" key="3">
    <source>
        <dbReference type="Proteomes" id="UP001244427"/>
    </source>
</evidence>
<dbReference type="Gene3D" id="3.30.1310.10">
    <property type="entry name" value="Nucleoid-associated protein YbaB-like domain"/>
    <property type="match status" value="1"/>
</dbReference>
<organism evidence="2 3">
    <name type="scientific">Microbacterium natoriense</name>
    <dbReference type="NCBI Taxonomy" id="284570"/>
    <lineage>
        <taxon>Bacteria</taxon>
        <taxon>Bacillati</taxon>
        <taxon>Actinomycetota</taxon>
        <taxon>Actinomycetes</taxon>
        <taxon>Micrococcales</taxon>
        <taxon>Microbacteriaceae</taxon>
        <taxon>Microbacterium</taxon>
    </lineage>
</organism>
<protein>
    <submittedName>
        <fullName evidence="2">Uncharacterized protein</fullName>
    </submittedName>
</protein>
<accession>A0AAW8EXK5</accession>